<dbReference type="InterPro" id="IPR010093">
    <property type="entry name" value="SinI_DNA-bd"/>
</dbReference>
<dbReference type="STRING" id="872970.SAMN04488134_107124"/>
<dbReference type="InterPro" id="IPR041657">
    <property type="entry name" value="HTH_17"/>
</dbReference>
<evidence type="ECO:0000313" key="3">
    <source>
        <dbReference type="Proteomes" id="UP000199300"/>
    </source>
</evidence>
<feature type="domain" description="Helix-turn-helix" evidence="1">
    <location>
        <begin position="4"/>
        <end position="50"/>
    </location>
</feature>
<keyword evidence="3" id="KW-1185">Reference proteome</keyword>
<dbReference type="RefSeq" id="WP_218144096.1">
    <property type="nucleotide sequence ID" value="NZ_FODJ01000007.1"/>
</dbReference>
<reference evidence="2 3" key="1">
    <citation type="submission" date="2016-10" db="EMBL/GenBank/DDBJ databases">
        <authorList>
            <person name="de Groot N.N."/>
        </authorList>
    </citation>
    <scope>NUCLEOTIDE SEQUENCE [LARGE SCALE GENOMIC DNA]</scope>
    <source>
        <strain evidence="2 3">CGMCC 1.10434</strain>
    </source>
</reference>
<dbReference type="SUPFAM" id="SSF46955">
    <property type="entry name" value="Putative DNA-binding domain"/>
    <property type="match status" value="1"/>
</dbReference>
<dbReference type="NCBIfam" id="TIGR01764">
    <property type="entry name" value="excise"/>
    <property type="match status" value="1"/>
</dbReference>
<sequence>MVELYSVEELANELNVTSRTIRNYLRDGKLKGSKIGGQWRFTKENLHEFVGRDQLIDTKNGLAYRFLEEEKISNTALTILDFSLQSISNLEFLVESVTSYYNDVYEGEKRVFQYHLLAPHTARFTLSGPPAYVLGLSKVICQLVDRIE</sequence>
<gene>
    <name evidence="2" type="ORF">SAMN04488134_107124</name>
</gene>
<dbReference type="AlphaFoldDB" id="A0A1H8PN73"/>
<dbReference type="InterPro" id="IPR009061">
    <property type="entry name" value="DNA-bd_dom_put_sf"/>
</dbReference>
<accession>A0A1H8PN73</accession>
<protein>
    <submittedName>
        <fullName evidence="2">DNA binding domain-containing protein, excisionase family</fullName>
    </submittedName>
</protein>
<dbReference type="EMBL" id="FODJ01000007">
    <property type="protein sequence ID" value="SEO43177.1"/>
    <property type="molecule type" value="Genomic_DNA"/>
</dbReference>
<evidence type="ECO:0000259" key="1">
    <source>
        <dbReference type="Pfam" id="PF12728"/>
    </source>
</evidence>
<evidence type="ECO:0000313" key="2">
    <source>
        <dbReference type="EMBL" id="SEO43177.1"/>
    </source>
</evidence>
<proteinExistence type="predicted"/>
<organism evidence="2 3">
    <name type="scientific">Amphibacillus marinus</name>
    <dbReference type="NCBI Taxonomy" id="872970"/>
    <lineage>
        <taxon>Bacteria</taxon>
        <taxon>Bacillati</taxon>
        <taxon>Bacillota</taxon>
        <taxon>Bacilli</taxon>
        <taxon>Bacillales</taxon>
        <taxon>Bacillaceae</taxon>
        <taxon>Amphibacillus</taxon>
    </lineage>
</organism>
<dbReference type="Gene3D" id="1.10.1660.10">
    <property type="match status" value="1"/>
</dbReference>
<dbReference type="Proteomes" id="UP000199300">
    <property type="component" value="Unassembled WGS sequence"/>
</dbReference>
<dbReference type="GO" id="GO:0003677">
    <property type="term" value="F:DNA binding"/>
    <property type="evidence" value="ECO:0007669"/>
    <property type="project" value="InterPro"/>
</dbReference>
<name>A0A1H8PN73_9BACI</name>
<dbReference type="Pfam" id="PF12728">
    <property type="entry name" value="HTH_17"/>
    <property type="match status" value="1"/>
</dbReference>